<dbReference type="PIRSF" id="PIRSF005739">
    <property type="entry name" value="O-mtase"/>
    <property type="match status" value="1"/>
</dbReference>
<dbReference type="PANTHER" id="PTHR43712:SF2">
    <property type="entry name" value="O-METHYLTRANSFERASE CICE"/>
    <property type="match status" value="1"/>
</dbReference>
<dbReference type="InterPro" id="IPR029063">
    <property type="entry name" value="SAM-dependent_MTases_sf"/>
</dbReference>
<dbReference type="InterPro" id="IPR001077">
    <property type="entry name" value="COMT_C"/>
</dbReference>
<dbReference type="GO" id="GO:0046983">
    <property type="term" value="F:protein dimerization activity"/>
    <property type="evidence" value="ECO:0007669"/>
    <property type="project" value="InterPro"/>
</dbReference>
<dbReference type="InterPro" id="IPR036388">
    <property type="entry name" value="WH-like_DNA-bd_sf"/>
</dbReference>
<organism evidence="7 8">
    <name type="scientific">Robertkochia marina</name>
    <dbReference type="NCBI Taxonomy" id="1227945"/>
    <lineage>
        <taxon>Bacteria</taxon>
        <taxon>Pseudomonadati</taxon>
        <taxon>Bacteroidota</taxon>
        <taxon>Flavobacteriia</taxon>
        <taxon>Flavobacteriales</taxon>
        <taxon>Flavobacteriaceae</taxon>
        <taxon>Robertkochia</taxon>
    </lineage>
</organism>
<dbReference type="InterPro" id="IPR036390">
    <property type="entry name" value="WH_DNA-bd_sf"/>
</dbReference>
<evidence type="ECO:0000313" key="8">
    <source>
        <dbReference type="Proteomes" id="UP000305939"/>
    </source>
</evidence>
<evidence type="ECO:0000256" key="1">
    <source>
        <dbReference type="ARBA" id="ARBA00022603"/>
    </source>
</evidence>
<dbReference type="SUPFAM" id="SSF53335">
    <property type="entry name" value="S-adenosyl-L-methionine-dependent methyltransferases"/>
    <property type="match status" value="1"/>
</dbReference>
<keyword evidence="1 7" id="KW-0489">Methyltransferase</keyword>
<evidence type="ECO:0000256" key="2">
    <source>
        <dbReference type="ARBA" id="ARBA00022679"/>
    </source>
</evidence>
<dbReference type="Proteomes" id="UP000305939">
    <property type="component" value="Unassembled WGS sequence"/>
</dbReference>
<keyword evidence="2 7" id="KW-0808">Transferase</keyword>
<comment type="caution">
    <text evidence="7">The sequence shown here is derived from an EMBL/GenBank/DDBJ whole genome shotgun (WGS) entry which is preliminary data.</text>
</comment>
<dbReference type="Gene3D" id="3.40.50.150">
    <property type="entry name" value="Vaccinia Virus protein VP39"/>
    <property type="match status" value="1"/>
</dbReference>
<dbReference type="GO" id="GO:0008171">
    <property type="term" value="F:O-methyltransferase activity"/>
    <property type="evidence" value="ECO:0007669"/>
    <property type="project" value="InterPro"/>
</dbReference>
<gene>
    <name evidence="7" type="ORF">E7Z59_02445</name>
</gene>
<dbReference type="Pfam" id="PF00891">
    <property type="entry name" value="Methyltransf_2"/>
    <property type="match status" value="1"/>
</dbReference>
<keyword evidence="3" id="KW-0949">S-adenosyl-L-methionine</keyword>
<dbReference type="InterPro" id="IPR016461">
    <property type="entry name" value="COMT-like"/>
</dbReference>
<dbReference type="RefSeq" id="WP_136334701.1">
    <property type="nucleotide sequence ID" value="NZ_QXMP01000001.1"/>
</dbReference>
<evidence type="ECO:0000256" key="3">
    <source>
        <dbReference type="ARBA" id="ARBA00022691"/>
    </source>
</evidence>
<evidence type="ECO:0000256" key="4">
    <source>
        <dbReference type="PIRSR" id="PIRSR005739-1"/>
    </source>
</evidence>
<dbReference type="OrthoDB" id="9784101at2"/>
<proteinExistence type="predicted"/>
<dbReference type="SUPFAM" id="SSF46785">
    <property type="entry name" value="Winged helix' DNA-binding domain"/>
    <property type="match status" value="1"/>
</dbReference>
<dbReference type="EMBL" id="SSMC01000001">
    <property type="protein sequence ID" value="THD69211.1"/>
    <property type="molecule type" value="Genomic_DNA"/>
</dbReference>
<feature type="domain" description="O-methyltransferase dimerisation" evidence="6">
    <location>
        <begin position="13"/>
        <end position="88"/>
    </location>
</feature>
<feature type="domain" description="O-methyltransferase C-terminal" evidence="5">
    <location>
        <begin position="111"/>
        <end position="313"/>
    </location>
</feature>
<name>A0A4S3M4H2_9FLAO</name>
<feature type="active site" description="Proton acceptor" evidence="4">
    <location>
        <position position="247"/>
    </location>
</feature>
<protein>
    <submittedName>
        <fullName evidence="7">Methyltransferase</fullName>
    </submittedName>
</protein>
<dbReference type="Gene3D" id="1.10.10.10">
    <property type="entry name" value="Winged helix-like DNA-binding domain superfamily/Winged helix DNA-binding domain"/>
    <property type="match status" value="1"/>
</dbReference>
<accession>A0A4S3M4H2</accession>
<dbReference type="PANTHER" id="PTHR43712">
    <property type="entry name" value="PUTATIVE (AFU_ORTHOLOGUE AFUA_4G14580)-RELATED"/>
    <property type="match status" value="1"/>
</dbReference>
<keyword evidence="8" id="KW-1185">Reference proteome</keyword>
<dbReference type="InterPro" id="IPR012967">
    <property type="entry name" value="COMT_dimerisation"/>
</dbReference>
<dbReference type="AlphaFoldDB" id="A0A4S3M4H2"/>
<evidence type="ECO:0000313" key="7">
    <source>
        <dbReference type="EMBL" id="THD69211.1"/>
    </source>
</evidence>
<sequence>MNNQPTPHQQLVQMISGYAINQALYTAAKLDLAELIASHQNMSVEDLAAKAGAQPKALYRLLRALASVGVFRENEEGQFLMTPMAECLRYAHPQSVKAMALGIGKVMYPAFQELLYSVKTGKGGFEVHHGMPVFEYFNVHQDEAKIFDRMMTDIHGGETRPMIDTYDFSGFKTIVDVGGGNGEVLYQLFRKHAHLKGILFDLPHVVKRSAENMKSWGMKDRADCVGGNFFNEVPADGDAYILRHILHDWNDEDAVKILSNCCKAMNPKGKVLVVEAVIPPGNDPHPFKWLDLTMLLIGGKERTKEEFEELFDRSCLKLERVVPVTPEVSVVEAVRK</sequence>
<dbReference type="GO" id="GO:0032259">
    <property type="term" value="P:methylation"/>
    <property type="evidence" value="ECO:0007669"/>
    <property type="project" value="UniProtKB-KW"/>
</dbReference>
<evidence type="ECO:0000259" key="6">
    <source>
        <dbReference type="Pfam" id="PF08100"/>
    </source>
</evidence>
<dbReference type="Pfam" id="PF08100">
    <property type="entry name" value="Dimerisation"/>
    <property type="match status" value="1"/>
</dbReference>
<dbReference type="PROSITE" id="PS51683">
    <property type="entry name" value="SAM_OMT_II"/>
    <property type="match status" value="1"/>
</dbReference>
<reference evidence="7 8" key="1">
    <citation type="submission" date="2019-04" db="EMBL/GenBank/DDBJ databases">
        <title>Draft genome sequence of Robertkochia marina CC-AMO-30D.</title>
        <authorList>
            <person name="Hameed A."/>
            <person name="Lin S.-Y."/>
            <person name="Shahina M."/>
            <person name="Lai W.-A."/>
            <person name="Young C.-C."/>
        </authorList>
    </citation>
    <scope>NUCLEOTIDE SEQUENCE [LARGE SCALE GENOMIC DNA]</scope>
    <source>
        <strain evidence="7 8">CC-AMO-30D</strain>
    </source>
</reference>
<evidence type="ECO:0000259" key="5">
    <source>
        <dbReference type="Pfam" id="PF00891"/>
    </source>
</evidence>